<proteinExistence type="inferred from homology"/>
<dbReference type="OrthoDB" id="407658at2759"/>
<dbReference type="SMART" id="SM00879">
    <property type="entry name" value="Brix"/>
    <property type="match status" value="1"/>
</dbReference>
<dbReference type="GO" id="GO:0000027">
    <property type="term" value="P:ribosomal large subunit assembly"/>
    <property type="evidence" value="ECO:0007669"/>
    <property type="project" value="InterPro"/>
</dbReference>
<dbReference type="PROSITE" id="PS50833">
    <property type="entry name" value="BRIX"/>
    <property type="match status" value="1"/>
</dbReference>
<comment type="similarity">
    <text evidence="2 6">Belongs to the RPF2 family.</text>
</comment>
<dbReference type="SUPFAM" id="SSF52954">
    <property type="entry name" value="Class II aaRS ABD-related"/>
    <property type="match status" value="1"/>
</dbReference>
<dbReference type="PANTHER" id="PTHR12728">
    <property type="entry name" value="BRIX DOMAIN CONTAINING PROTEIN"/>
    <property type="match status" value="1"/>
</dbReference>
<feature type="region of interest" description="Disordered" evidence="7">
    <location>
        <begin position="286"/>
        <end position="313"/>
    </location>
</feature>
<dbReference type="Proteomes" id="UP000663879">
    <property type="component" value="Unassembled WGS sequence"/>
</dbReference>
<gene>
    <name evidence="9" type="ORF">OXX778_LOCUS5229</name>
</gene>
<evidence type="ECO:0000256" key="5">
    <source>
        <dbReference type="ARBA" id="ARBA00030889"/>
    </source>
</evidence>
<comment type="subcellular location">
    <subcellularLocation>
        <location evidence="1 6">Nucleus</location>
        <location evidence="1 6">Nucleolus</location>
    </subcellularLocation>
</comment>
<evidence type="ECO:0000256" key="7">
    <source>
        <dbReference type="SAM" id="MobiDB-lite"/>
    </source>
</evidence>
<dbReference type="PANTHER" id="PTHR12728:SF0">
    <property type="entry name" value="RIBOSOME PRODUCTION FACTOR 2 HOMOLOG"/>
    <property type="match status" value="1"/>
</dbReference>
<evidence type="ECO:0000256" key="3">
    <source>
        <dbReference type="ARBA" id="ARBA00020387"/>
    </source>
</evidence>
<dbReference type="InterPro" id="IPR007109">
    <property type="entry name" value="Brix"/>
</dbReference>
<organism evidence="9 10">
    <name type="scientific">Brachionus calyciflorus</name>
    <dbReference type="NCBI Taxonomy" id="104777"/>
    <lineage>
        <taxon>Eukaryota</taxon>
        <taxon>Metazoa</taxon>
        <taxon>Spiralia</taxon>
        <taxon>Gnathifera</taxon>
        <taxon>Rotifera</taxon>
        <taxon>Eurotatoria</taxon>
        <taxon>Monogononta</taxon>
        <taxon>Pseudotrocha</taxon>
        <taxon>Ploima</taxon>
        <taxon>Brachionidae</taxon>
        <taxon>Brachionus</taxon>
    </lineage>
</organism>
<dbReference type="InterPro" id="IPR039770">
    <property type="entry name" value="Rpf2"/>
</dbReference>
<dbReference type="Pfam" id="PF04427">
    <property type="entry name" value="Brix"/>
    <property type="match status" value="1"/>
</dbReference>
<keyword evidence="10" id="KW-1185">Reference proteome</keyword>
<feature type="compositionally biased region" description="Basic and acidic residues" evidence="7">
    <location>
        <begin position="288"/>
        <end position="301"/>
    </location>
</feature>
<evidence type="ECO:0000256" key="4">
    <source>
        <dbReference type="ARBA" id="ARBA00023242"/>
    </source>
</evidence>
<evidence type="ECO:0000256" key="6">
    <source>
        <dbReference type="RuleBase" id="RU367086"/>
    </source>
</evidence>
<dbReference type="AlphaFoldDB" id="A0A813R5R3"/>
<keyword evidence="4 6" id="KW-0539">Nucleus</keyword>
<evidence type="ECO:0000259" key="8">
    <source>
        <dbReference type="PROSITE" id="PS50833"/>
    </source>
</evidence>
<dbReference type="GO" id="GO:0000463">
    <property type="term" value="P:maturation of LSU-rRNA from tricistronic rRNA transcript (SSU-rRNA, 5.8S rRNA, LSU-rRNA)"/>
    <property type="evidence" value="ECO:0007669"/>
    <property type="project" value="TreeGrafter"/>
</dbReference>
<evidence type="ECO:0000313" key="10">
    <source>
        <dbReference type="Proteomes" id="UP000663879"/>
    </source>
</evidence>
<evidence type="ECO:0000313" key="9">
    <source>
        <dbReference type="EMBL" id="CAF0776477.1"/>
    </source>
</evidence>
<feature type="domain" description="Brix" evidence="8">
    <location>
        <begin position="30"/>
        <end position="233"/>
    </location>
</feature>
<evidence type="ECO:0000256" key="1">
    <source>
        <dbReference type="ARBA" id="ARBA00004604"/>
    </source>
</evidence>
<dbReference type="EMBL" id="CAJNOC010000557">
    <property type="protein sequence ID" value="CAF0776477.1"/>
    <property type="molecule type" value="Genomic_DNA"/>
</dbReference>
<accession>A0A813R5R3</accession>
<reference evidence="9" key="1">
    <citation type="submission" date="2021-02" db="EMBL/GenBank/DDBJ databases">
        <authorList>
            <person name="Nowell W R."/>
        </authorList>
    </citation>
    <scope>NUCLEOTIDE SEQUENCE</scope>
    <source>
        <strain evidence="9">Ploen Becks lab</strain>
    </source>
</reference>
<dbReference type="GO" id="GO:0005730">
    <property type="term" value="C:nucleolus"/>
    <property type="evidence" value="ECO:0007669"/>
    <property type="project" value="UniProtKB-SubCell"/>
</dbReference>
<protein>
    <recommendedName>
        <fullName evidence="3 6">Ribosome production factor 2 homolog</fullName>
    </recommendedName>
    <alternativeName>
        <fullName evidence="5 6">Ribosome biogenesis protein RPF2 homolog</fullName>
    </alternativeName>
</protein>
<dbReference type="GO" id="GO:0019843">
    <property type="term" value="F:rRNA binding"/>
    <property type="evidence" value="ECO:0007669"/>
    <property type="project" value="UniProtKB-UniRule"/>
</dbReference>
<comment type="caution">
    <text evidence="9">The sequence shown here is derived from an EMBL/GenBank/DDBJ whole genome shotgun (WGS) entry which is preliminary data.</text>
</comment>
<evidence type="ECO:0000256" key="2">
    <source>
        <dbReference type="ARBA" id="ARBA00010782"/>
    </source>
</evidence>
<name>A0A813R5R3_9BILA</name>
<sequence length="313" mass="36424">MVVSRVNKPKTKRGKRFLENRDPKVVENVKKAMFIKGGRTSEKVTKALKQFYMLKSPFSLMLSKKNILRPFDDVNPLEYLAQKNDHSLFMFGFDSKKRPDSLIIGRMFDNQVLDMFEFGVEKFVPMEEFKNEKVTLGTKPMLVFNGEAFSVDPEYMRLKCLFTDYFRGETAENIRLQGLEHVLHFTALDGKIYFRSYKTTFLKSGTKVPNVELSEIGPAFDFVFRRSKLGSDDIFKKSKKQPKEIMANKKKNISRDGLGTTYGRIHMQKQDLDKLQTRKLKAFKRKFDKSEEENGKDEIKNKKAKKNTENAAE</sequence>